<dbReference type="Gene3D" id="1.10.630.10">
    <property type="entry name" value="Cytochrome P450"/>
    <property type="match status" value="1"/>
</dbReference>
<dbReference type="InterPro" id="IPR036396">
    <property type="entry name" value="Cyt_P450_sf"/>
</dbReference>
<dbReference type="AlphaFoldDB" id="A0AAX6DXL1"/>
<evidence type="ECO:0000256" key="4">
    <source>
        <dbReference type="RuleBase" id="RU000461"/>
    </source>
</evidence>
<keyword evidence="5" id="KW-0812">Transmembrane</keyword>
<dbReference type="GO" id="GO:0010268">
    <property type="term" value="P:brassinosteroid homeostasis"/>
    <property type="evidence" value="ECO:0007669"/>
    <property type="project" value="TreeGrafter"/>
</dbReference>
<reference evidence="6" key="2">
    <citation type="submission" date="2023-04" db="EMBL/GenBank/DDBJ databases">
        <authorList>
            <person name="Bruccoleri R.E."/>
            <person name="Oakeley E.J."/>
            <person name="Faust A.-M."/>
            <person name="Dessus-Babus S."/>
            <person name="Altorfer M."/>
            <person name="Burckhardt D."/>
            <person name="Oertli M."/>
            <person name="Naumann U."/>
            <person name="Petersen F."/>
            <person name="Wong J."/>
        </authorList>
    </citation>
    <scope>NUCLEOTIDE SEQUENCE</scope>
    <source>
        <strain evidence="6">GSM-AAB239-AS_SAM_17_03QT</strain>
        <tissue evidence="6">Leaf</tissue>
    </source>
</reference>
<sequence length="493" mass="56219">MELHDNYGIGAFVVVLLSLFAWFMLRFNEWRFVRGMHKAAAGTRLPPGSMGLPLLGEMIDFLRCFKYSKTPDLFIAKRKKRYGDTGVYRTHLFGSPAILTCSPEVNKEILHSSIEEGKFSAGWPSSGLLLGSSSVGVVDGLLHKRLRRHLMEAFNSPKALALHLASAQPMFISALEQWVSKGKIVAYNETKAITFRNICDVLVSFKSKTLLDTMEADYRGLMAGLRAMTINVPGTAFHHAINCRKNLNRIIAEELRERKLMCTTDHEKKHDDFMQILIDSTDADGNKLGEAEVIDNIVALILGGYESTSDVMTWALYYLAKYPHVLDKLKEETRSIRMHKPEDELLMAEDIKSMKYTAKVVEELIRLSNVSPFIFRKIVRDDVVINGYKFPKNWRVLVWIRSIHVDSQYFPDPLAFDPDRWENFKAKPGTYSVFGSGQRYCVGNNFARTQVMMFLHHLCLKYRWELLNPDAGFAYQPHPKPEDGAEMTFGRAT</sequence>
<dbReference type="Pfam" id="PF00067">
    <property type="entry name" value="p450"/>
    <property type="match status" value="1"/>
</dbReference>
<keyword evidence="3 4" id="KW-0349">Heme</keyword>
<accession>A0AAX6DXL1</accession>
<dbReference type="Proteomes" id="UP001140949">
    <property type="component" value="Unassembled WGS sequence"/>
</dbReference>
<keyword evidence="2 3" id="KW-0408">Iron</keyword>
<comment type="cofactor">
    <cofactor evidence="3">
        <name>heme</name>
        <dbReference type="ChEBI" id="CHEBI:30413"/>
    </cofactor>
</comment>
<evidence type="ECO:0000256" key="1">
    <source>
        <dbReference type="ARBA" id="ARBA00022723"/>
    </source>
</evidence>
<dbReference type="PRINTS" id="PR00463">
    <property type="entry name" value="EP450I"/>
</dbReference>
<comment type="caution">
    <text evidence="6">The sequence shown here is derived from an EMBL/GenBank/DDBJ whole genome shotgun (WGS) entry which is preliminary data.</text>
</comment>
<evidence type="ECO:0000313" key="6">
    <source>
        <dbReference type="EMBL" id="KAJ6796523.1"/>
    </source>
</evidence>
<keyword evidence="5" id="KW-0472">Membrane</keyword>
<evidence type="ECO:0000256" key="3">
    <source>
        <dbReference type="PIRSR" id="PIRSR602401-1"/>
    </source>
</evidence>
<keyword evidence="5" id="KW-1133">Transmembrane helix</keyword>
<dbReference type="PRINTS" id="PR00385">
    <property type="entry name" value="P450"/>
</dbReference>
<dbReference type="InterPro" id="IPR001128">
    <property type="entry name" value="Cyt_P450"/>
</dbReference>
<gene>
    <name evidence="6" type="ORF">M6B38_218940</name>
</gene>
<reference evidence="6" key="1">
    <citation type="journal article" date="2023" name="GigaByte">
        <title>Genome assembly of the bearded iris, Iris pallida Lam.</title>
        <authorList>
            <person name="Bruccoleri R.E."/>
            <person name="Oakeley E.J."/>
            <person name="Faust A.M.E."/>
            <person name="Altorfer M."/>
            <person name="Dessus-Babus S."/>
            <person name="Burckhardt D."/>
            <person name="Oertli M."/>
            <person name="Naumann U."/>
            <person name="Petersen F."/>
            <person name="Wong J."/>
        </authorList>
    </citation>
    <scope>NUCLEOTIDE SEQUENCE</scope>
    <source>
        <strain evidence="6">GSM-AAB239-AS_SAM_17_03QT</strain>
    </source>
</reference>
<dbReference type="GO" id="GO:0016132">
    <property type="term" value="P:brassinosteroid biosynthetic process"/>
    <property type="evidence" value="ECO:0007669"/>
    <property type="project" value="TreeGrafter"/>
</dbReference>
<proteinExistence type="inferred from homology"/>
<evidence type="ECO:0000256" key="2">
    <source>
        <dbReference type="ARBA" id="ARBA00023004"/>
    </source>
</evidence>
<comment type="similarity">
    <text evidence="4">Belongs to the cytochrome P450 family.</text>
</comment>
<evidence type="ECO:0000256" key="5">
    <source>
        <dbReference type="SAM" id="Phobius"/>
    </source>
</evidence>
<protein>
    <submittedName>
        <fullName evidence="6">Ent-kaurenoic acid oxidase 2-like</fullName>
    </submittedName>
</protein>
<dbReference type="GO" id="GO:0005506">
    <property type="term" value="F:iron ion binding"/>
    <property type="evidence" value="ECO:0007669"/>
    <property type="project" value="InterPro"/>
</dbReference>
<dbReference type="GO" id="GO:0004497">
    <property type="term" value="F:monooxygenase activity"/>
    <property type="evidence" value="ECO:0007669"/>
    <property type="project" value="UniProtKB-KW"/>
</dbReference>
<keyword evidence="4" id="KW-0560">Oxidoreductase</keyword>
<feature type="binding site" description="axial binding residue" evidence="3">
    <location>
        <position position="441"/>
    </location>
    <ligand>
        <name>heme</name>
        <dbReference type="ChEBI" id="CHEBI:30413"/>
    </ligand>
    <ligandPart>
        <name>Fe</name>
        <dbReference type="ChEBI" id="CHEBI:18248"/>
    </ligandPart>
</feature>
<dbReference type="SUPFAM" id="SSF48264">
    <property type="entry name" value="Cytochrome P450"/>
    <property type="match status" value="1"/>
</dbReference>
<dbReference type="PANTHER" id="PTHR24286">
    <property type="entry name" value="CYTOCHROME P450 26"/>
    <property type="match status" value="1"/>
</dbReference>
<keyword evidence="1 3" id="KW-0479">Metal-binding</keyword>
<name>A0AAX6DXL1_IRIPA</name>
<dbReference type="GO" id="GO:0016125">
    <property type="term" value="P:sterol metabolic process"/>
    <property type="evidence" value="ECO:0007669"/>
    <property type="project" value="TreeGrafter"/>
</dbReference>
<keyword evidence="4" id="KW-0503">Monooxygenase</keyword>
<dbReference type="InterPro" id="IPR002401">
    <property type="entry name" value="Cyt_P450_E_grp-I"/>
</dbReference>
<organism evidence="6 7">
    <name type="scientific">Iris pallida</name>
    <name type="common">Sweet iris</name>
    <dbReference type="NCBI Taxonomy" id="29817"/>
    <lineage>
        <taxon>Eukaryota</taxon>
        <taxon>Viridiplantae</taxon>
        <taxon>Streptophyta</taxon>
        <taxon>Embryophyta</taxon>
        <taxon>Tracheophyta</taxon>
        <taxon>Spermatophyta</taxon>
        <taxon>Magnoliopsida</taxon>
        <taxon>Liliopsida</taxon>
        <taxon>Asparagales</taxon>
        <taxon>Iridaceae</taxon>
        <taxon>Iridoideae</taxon>
        <taxon>Irideae</taxon>
        <taxon>Iris</taxon>
    </lineage>
</organism>
<dbReference type="InterPro" id="IPR017972">
    <property type="entry name" value="Cyt_P450_CS"/>
</dbReference>
<dbReference type="GO" id="GO:0020037">
    <property type="term" value="F:heme binding"/>
    <property type="evidence" value="ECO:0007669"/>
    <property type="project" value="InterPro"/>
</dbReference>
<dbReference type="PANTHER" id="PTHR24286:SF12">
    <property type="entry name" value="CYTOCHROME P450 FAMILY PROTEIN, EXPRESSED"/>
    <property type="match status" value="1"/>
</dbReference>
<keyword evidence="7" id="KW-1185">Reference proteome</keyword>
<evidence type="ECO:0000313" key="7">
    <source>
        <dbReference type="Proteomes" id="UP001140949"/>
    </source>
</evidence>
<feature type="transmembrane region" description="Helical" evidence="5">
    <location>
        <begin position="6"/>
        <end position="25"/>
    </location>
</feature>
<dbReference type="PROSITE" id="PS00086">
    <property type="entry name" value="CYTOCHROME_P450"/>
    <property type="match status" value="1"/>
</dbReference>
<dbReference type="EMBL" id="JANAVB010041219">
    <property type="protein sequence ID" value="KAJ6796523.1"/>
    <property type="molecule type" value="Genomic_DNA"/>
</dbReference>
<dbReference type="GO" id="GO:0016705">
    <property type="term" value="F:oxidoreductase activity, acting on paired donors, with incorporation or reduction of molecular oxygen"/>
    <property type="evidence" value="ECO:0007669"/>
    <property type="project" value="InterPro"/>
</dbReference>